<dbReference type="PANTHER" id="PTHR35579:SF3">
    <property type="entry name" value="CRISPR SYSTEM CMS ENDORIBONUCLEASE CSM3"/>
    <property type="match status" value="1"/>
</dbReference>
<dbReference type="Pfam" id="PF03787">
    <property type="entry name" value="RAMPs"/>
    <property type="match status" value="1"/>
</dbReference>
<proteinExistence type="predicted"/>
<dbReference type="InterPro" id="IPR052216">
    <property type="entry name" value="CRISPR_Csm3_endoribonuclease"/>
</dbReference>
<gene>
    <name evidence="3" type="ORF">DXX99_04605</name>
</gene>
<dbReference type="InterPro" id="IPR005537">
    <property type="entry name" value="RAMP_III_fam"/>
</dbReference>
<accession>A0A3D8P5K5</accession>
<dbReference type="OrthoDB" id="1063910at2"/>
<comment type="caution">
    <text evidence="3">The sequence shown here is derived from an EMBL/GenBank/DDBJ whole genome shotgun (WGS) entry which is preliminary data.</text>
</comment>
<evidence type="ECO:0000259" key="2">
    <source>
        <dbReference type="Pfam" id="PF03787"/>
    </source>
</evidence>
<dbReference type="Proteomes" id="UP000256329">
    <property type="component" value="Unassembled WGS sequence"/>
</dbReference>
<dbReference type="RefSeq" id="WP_115792343.1">
    <property type="nucleotide sequence ID" value="NZ_QSLN01000004.1"/>
</dbReference>
<reference evidence="3 4" key="1">
    <citation type="submission" date="2018-08" db="EMBL/GenBank/DDBJ databases">
        <title>Form III RuBisCO-mediated autotrophy in Thermodesulfobium bacteria.</title>
        <authorList>
            <person name="Toshchakov S.V."/>
            <person name="Kublanov I.V."/>
            <person name="Frolov E."/>
            <person name="Bonch-Osmolovskaya E.A."/>
            <person name="Tourova T.P."/>
            <person name="Chernych N.A."/>
            <person name="Lebedinsky A.V."/>
        </authorList>
    </citation>
    <scope>NUCLEOTIDE SEQUENCE [LARGE SCALE GENOMIC DNA]</scope>
    <source>
        <strain evidence="3 4">SR</strain>
    </source>
</reference>
<organism evidence="3 4">
    <name type="scientific">Ammonifex thiophilus</name>
    <dbReference type="NCBI Taxonomy" id="444093"/>
    <lineage>
        <taxon>Bacteria</taxon>
        <taxon>Bacillati</taxon>
        <taxon>Bacillota</taxon>
        <taxon>Clostridia</taxon>
        <taxon>Thermoanaerobacterales</taxon>
        <taxon>Thermoanaerobacteraceae</taxon>
        <taxon>Ammonifex</taxon>
    </lineage>
</organism>
<feature type="domain" description="CRISPR type III-associated protein" evidence="2">
    <location>
        <begin position="19"/>
        <end position="216"/>
    </location>
</feature>
<dbReference type="GO" id="GO:0051607">
    <property type="term" value="P:defense response to virus"/>
    <property type="evidence" value="ECO:0007669"/>
    <property type="project" value="UniProtKB-KW"/>
</dbReference>
<name>A0A3D8P5K5_9THEO</name>
<dbReference type="EMBL" id="QSLN01000004">
    <property type="protein sequence ID" value="RDV83583.1"/>
    <property type="molecule type" value="Genomic_DNA"/>
</dbReference>
<sequence>MHSRFFNEAVFEFLLYPDTPLLVKAGGEGMEALDPTLPDMSFVRMRRAGGEEVPFIPGSSFRGVLRSHAERLVRSVKKEEACDPLNHRERESWNLKTACLVRDKDKGPEAYRKSCYICRLFGTTGLAGRVRVSDFYPEKEPVCSTRYGVAIDRVTGAVAKGPFEMEVVTDGSFRGTITLRNFTLGQFGLLLAALLDIGEGLVPIGFGKSRGLGRVRLEVERLAIYTLRSPEGALWGVGALCEEEVRKEFRLPPAERERLDLGAKDAAKKGIYHVLSAAGEEAVRWMEKAVPRWLEEIA</sequence>
<dbReference type="AlphaFoldDB" id="A0A3D8P5K5"/>
<evidence type="ECO:0000313" key="3">
    <source>
        <dbReference type="EMBL" id="RDV83583.1"/>
    </source>
</evidence>
<keyword evidence="4" id="KW-1185">Reference proteome</keyword>
<keyword evidence="1" id="KW-0051">Antiviral defense</keyword>
<evidence type="ECO:0000313" key="4">
    <source>
        <dbReference type="Proteomes" id="UP000256329"/>
    </source>
</evidence>
<protein>
    <recommendedName>
        <fullName evidence="2">CRISPR type III-associated protein domain-containing protein</fullName>
    </recommendedName>
</protein>
<dbReference type="PANTHER" id="PTHR35579">
    <property type="entry name" value="CRISPR SYSTEM CMS ENDORIBONUCLEASE CSM3"/>
    <property type="match status" value="1"/>
</dbReference>
<evidence type="ECO:0000256" key="1">
    <source>
        <dbReference type="ARBA" id="ARBA00023118"/>
    </source>
</evidence>